<keyword evidence="2" id="KW-1185">Reference proteome</keyword>
<dbReference type="EMBL" id="KN818271">
    <property type="protein sequence ID" value="KIL62430.1"/>
    <property type="molecule type" value="Genomic_DNA"/>
</dbReference>
<dbReference type="InParanoid" id="A0A0C2SH34"/>
<organism evidence="1 2">
    <name type="scientific">Amanita muscaria (strain Koide BX008)</name>
    <dbReference type="NCBI Taxonomy" id="946122"/>
    <lineage>
        <taxon>Eukaryota</taxon>
        <taxon>Fungi</taxon>
        <taxon>Dikarya</taxon>
        <taxon>Basidiomycota</taxon>
        <taxon>Agaricomycotina</taxon>
        <taxon>Agaricomycetes</taxon>
        <taxon>Agaricomycetidae</taxon>
        <taxon>Agaricales</taxon>
        <taxon>Pluteineae</taxon>
        <taxon>Amanitaceae</taxon>
        <taxon>Amanita</taxon>
    </lineage>
</organism>
<protein>
    <submittedName>
        <fullName evidence="1">Uncharacterized protein</fullName>
    </submittedName>
</protein>
<name>A0A0C2SH34_AMAMK</name>
<accession>A0A0C2SH34</accession>
<dbReference type="Proteomes" id="UP000054549">
    <property type="component" value="Unassembled WGS sequence"/>
</dbReference>
<dbReference type="AlphaFoldDB" id="A0A0C2SH34"/>
<reference evidence="1 2" key="1">
    <citation type="submission" date="2014-04" db="EMBL/GenBank/DDBJ databases">
        <title>Evolutionary Origins and Diversification of the Mycorrhizal Mutualists.</title>
        <authorList>
            <consortium name="DOE Joint Genome Institute"/>
            <consortium name="Mycorrhizal Genomics Consortium"/>
            <person name="Kohler A."/>
            <person name="Kuo A."/>
            <person name="Nagy L.G."/>
            <person name="Floudas D."/>
            <person name="Copeland A."/>
            <person name="Barry K.W."/>
            <person name="Cichocki N."/>
            <person name="Veneault-Fourrey C."/>
            <person name="LaButti K."/>
            <person name="Lindquist E.A."/>
            <person name="Lipzen A."/>
            <person name="Lundell T."/>
            <person name="Morin E."/>
            <person name="Murat C."/>
            <person name="Riley R."/>
            <person name="Ohm R."/>
            <person name="Sun H."/>
            <person name="Tunlid A."/>
            <person name="Henrissat B."/>
            <person name="Grigoriev I.V."/>
            <person name="Hibbett D.S."/>
            <person name="Martin F."/>
        </authorList>
    </citation>
    <scope>NUCLEOTIDE SEQUENCE [LARGE SCALE GENOMIC DNA]</scope>
    <source>
        <strain evidence="1 2">Koide BX008</strain>
    </source>
</reference>
<dbReference type="HOGENOM" id="CLU_2440380_0_0_1"/>
<gene>
    <name evidence="1" type="ORF">M378DRAFT_794244</name>
</gene>
<sequence>MHIPADIRVTATHLRHPSLDSSRRCAPSCNFNPAASAHIISRIAVLPESSPLPVRQATHPWRQAYAGHKMDWEYRLLHSDLYFDPFHHQS</sequence>
<proteinExistence type="predicted"/>
<evidence type="ECO:0000313" key="2">
    <source>
        <dbReference type="Proteomes" id="UP000054549"/>
    </source>
</evidence>
<evidence type="ECO:0000313" key="1">
    <source>
        <dbReference type="EMBL" id="KIL62430.1"/>
    </source>
</evidence>